<reference evidence="1 2" key="1">
    <citation type="submission" date="2018-08" db="EMBL/GenBank/DDBJ databases">
        <title>Lysobacter sp. zong2l5, whole genome shotgun sequence.</title>
        <authorList>
            <person name="Zhang X."/>
            <person name="Feng G."/>
            <person name="Zhu H."/>
        </authorList>
    </citation>
    <scope>NUCLEOTIDE SEQUENCE [LARGE SCALE GENOMIC DNA]</scope>
    <source>
        <strain evidence="2">zong2l5</strain>
    </source>
</reference>
<dbReference type="EMBL" id="QTSU01000001">
    <property type="protein sequence ID" value="RDZ28922.1"/>
    <property type="molecule type" value="Genomic_DNA"/>
</dbReference>
<proteinExistence type="predicted"/>
<evidence type="ECO:0000313" key="1">
    <source>
        <dbReference type="EMBL" id="RDZ28922.1"/>
    </source>
</evidence>
<dbReference type="AlphaFoldDB" id="A0A371K4X0"/>
<keyword evidence="2" id="KW-1185">Reference proteome</keyword>
<gene>
    <name evidence="1" type="ORF">DX914_07410</name>
</gene>
<evidence type="ECO:0000313" key="2">
    <source>
        <dbReference type="Proteomes" id="UP000264492"/>
    </source>
</evidence>
<dbReference type="Proteomes" id="UP000264492">
    <property type="component" value="Unassembled WGS sequence"/>
</dbReference>
<name>A0A371K4X0_9GAMM</name>
<protein>
    <submittedName>
        <fullName evidence="1">Uncharacterized protein</fullName>
    </submittedName>
</protein>
<comment type="caution">
    <text evidence="1">The sequence shown here is derived from an EMBL/GenBank/DDBJ whole genome shotgun (WGS) entry which is preliminary data.</text>
</comment>
<dbReference type="RefSeq" id="WP_115858358.1">
    <property type="nucleotide sequence ID" value="NZ_QTSU01000001.1"/>
</dbReference>
<accession>A0A371K4X0</accession>
<sequence length="101" mass="11278">MPYTPEQIEAEFQRLSATLARVQARAGRGLDYELERRLDAHRRTLSDMVGADGAVLVLDTVNAGKQAMGQERPGDYLAAMETSRRTLALVLRRLRHRAEAA</sequence>
<organism evidence="1 2">
    <name type="scientific">Lysobacter silvisoli</name>
    <dbReference type="NCBI Taxonomy" id="2293254"/>
    <lineage>
        <taxon>Bacteria</taxon>
        <taxon>Pseudomonadati</taxon>
        <taxon>Pseudomonadota</taxon>
        <taxon>Gammaproteobacteria</taxon>
        <taxon>Lysobacterales</taxon>
        <taxon>Lysobacteraceae</taxon>
        <taxon>Lysobacter</taxon>
    </lineage>
</organism>
<dbReference type="OrthoDB" id="6027882at2"/>